<evidence type="ECO:0000313" key="3">
    <source>
        <dbReference type="Proteomes" id="UP000313359"/>
    </source>
</evidence>
<feature type="compositionally biased region" description="Acidic residues" evidence="1">
    <location>
        <begin position="194"/>
        <end position="211"/>
    </location>
</feature>
<dbReference type="EMBL" id="ML122258">
    <property type="protein sequence ID" value="RPD62868.1"/>
    <property type="molecule type" value="Genomic_DNA"/>
</dbReference>
<feature type="region of interest" description="Disordered" evidence="1">
    <location>
        <begin position="1"/>
        <end position="230"/>
    </location>
</feature>
<feature type="compositionally biased region" description="Gly residues" evidence="1">
    <location>
        <begin position="42"/>
        <end position="54"/>
    </location>
</feature>
<evidence type="ECO:0000313" key="2">
    <source>
        <dbReference type="EMBL" id="RPD62868.1"/>
    </source>
</evidence>
<feature type="compositionally biased region" description="Low complexity" evidence="1">
    <location>
        <begin position="1"/>
        <end position="41"/>
    </location>
</feature>
<feature type="compositionally biased region" description="Polar residues" evidence="1">
    <location>
        <begin position="143"/>
        <end position="163"/>
    </location>
</feature>
<gene>
    <name evidence="2" type="ORF">L227DRAFT_573389</name>
</gene>
<dbReference type="AlphaFoldDB" id="A0A5C2SHW5"/>
<sequence length="264" mass="27403">MTSPTDSSSIDSTTTSSDAAATSSSFDPPFNRPGRPNRPGFPGNGHHYGVGNGNGNDNQRRQDSSTSTISSTDTTTDDTSTSTDSSGSSTTTSSATESSMTFPPGPPFYRPARPDHHDNGNHYGFSNGNGNGDRVEYKRILPSSITASVSGSPIVQISPSLIPTSLPAGDSDGFGEVPDLPIPFDAPDFSSPDDSGEEGDEGMDGSEDDGTDATNGDGADGDDDTDGVNARRAVHYHPHGLVRHGYGYSRDVGAVRRAIAALWA</sequence>
<protein>
    <submittedName>
        <fullName evidence="2">Uncharacterized protein</fullName>
    </submittedName>
</protein>
<feature type="compositionally biased region" description="Low complexity" evidence="1">
    <location>
        <begin position="64"/>
        <end position="102"/>
    </location>
</feature>
<reference evidence="2" key="1">
    <citation type="journal article" date="2018" name="Genome Biol. Evol.">
        <title>Genomics and development of Lentinus tigrinus, a white-rot wood-decaying mushroom with dimorphic fruiting bodies.</title>
        <authorList>
            <person name="Wu B."/>
            <person name="Xu Z."/>
            <person name="Knudson A."/>
            <person name="Carlson A."/>
            <person name="Chen N."/>
            <person name="Kovaka S."/>
            <person name="LaButti K."/>
            <person name="Lipzen A."/>
            <person name="Pennachio C."/>
            <person name="Riley R."/>
            <person name="Schakwitz W."/>
            <person name="Umezawa K."/>
            <person name="Ohm R.A."/>
            <person name="Grigoriev I.V."/>
            <person name="Nagy L.G."/>
            <person name="Gibbons J."/>
            <person name="Hibbett D."/>
        </authorList>
    </citation>
    <scope>NUCLEOTIDE SEQUENCE [LARGE SCALE GENOMIC DNA]</scope>
    <source>
        <strain evidence="2">ALCF2SS1-6</strain>
    </source>
</reference>
<proteinExistence type="predicted"/>
<accession>A0A5C2SHW5</accession>
<organism evidence="2 3">
    <name type="scientific">Lentinus tigrinus ALCF2SS1-6</name>
    <dbReference type="NCBI Taxonomy" id="1328759"/>
    <lineage>
        <taxon>Eukaryota</taxon>
        <taxon>Fungi</taxon>
        <taxon>Dikarya</taxon>
        <taxon>Basidiomycota</taxon>
        <taxon>Agaricomycotina</taxon>
        <taxon>Agaricomycetes</taxon>
        <taxon>Polyporales</taxon>
        <taxon>Polyporaceae</taxon>
        <taxon>Lentinus</taxon>
    </lineage>
</organism>
<name>A0A5C2SHW5_9APHY</name>
<keyword evidence="3" id="KW-1185">Reference proteome</keyword>
<feature type="compositionally biased region" description="Low complexity" evidence="1">
    <location>
        <begin position="182"/>
        <end position="193"/>
    </location>
</feature>
<evidence type="ECO:0000256" key="1">
    <source>
        <dbReference type="SAM" id="MobiDB-lite"/>
    </source>
</evidence>
<dbReference type="Proteomes" id="UP000313359">
    <property type="component" value="Unassembled WGS sequence"/>
</dbReference>